<dbReference type="Gene3D" id="2.120.10.30">
    <property type="entry name" value="TolB, C-terminal domain"/>
    <property type="match status" value="1"/>
</dbReference>
<dbReference type="InterPro" id="IPR013428">
    <property type="entry name" value="Membrane-bound_put_N"/>
</dbReference>
<sequence length="774" mass="87893">YPFPAGLKIVEYDKYLRAVFDKVSPPPPNHFRGKDKITIHEDTDGDGIFDKHKKFLDGLNMARSVITGRGGAWVLMPPYLLFYPDKNEDDIPDSDPEVHLTGFGIEDTHSGANSLRWGPDGWIYGAHGSTCTADIQGIKFLGQAIWRYHPPSKRFEVFAEGGGNTYCLDFDSQGRTFSGTNHGDTRGVHYPQGGCFTKNWGKHGPLINPYAFGYYQHMAHEGYKPRFAQSTIIYEGGALPDYEGNIISGMALVNRVQASQLYPDTSTFRTVDTPPMITTDDRWFRIVDTKAGPDGSVYFADWYDSRLSHLDPRDTWHKTSGRIYRMHAEDAKPIKPFDLGKLSNTELIGQLSSSNKWFRQTAQRLLADRRDHSIIPRLTSLMMKGDGQFALECFWAINHCGGFSPQLASRTLEHSHPFIRFWSIRLLGDAHIMTSDINRQLITLAQTEPHPEVRSCLAASCKRWKAKDSFPILTQLIRRNEDVNDKHIPLLLWWALEDKATTNMDRVVALLQEKPIWKEPMMQKHLLSRLAQRYTTERTTPNLTMAATLLSLAPSAEDKDLLVNGLELGLKGNAVNSPPLKLLKEAGVLWHTRPHSPKLISFATRLGLPEAMSEAIKSLNNPKTSASDRRELTKLLSERRSEPVRHVLISQFTTEKNSARRIELMTALQRYEHEDVGTVLINRWKEMNGRERESAQNILSSRANWSLCFLQEVNNGTILREDVRPASVLAMENHQNKTITGLVRKHWGQLRQSNKARKKRIDHVSKLVTENKGN</sequence>
<protein>
    <recommendedName>
        <fullName evidence="1">DUF7133 domain-containing protein</fullName>
    </recommendedName>
</protein>
<gene>
    <name evidence="2" type="ORF">METZ01_LOCUS154247</name>
</gene>
<organism evidence="2">
    <name type="scientific">marine metagenome</name>
    <dbReference type="NCBI Taxonomy" id="408172"/>
    <lineage>
        <taxon>unclassified sequences</taxon>
        <taxon>metagenomes</taxon>
        <taxon>ecological metagenomes</taxon>
    </lineage>
</organism>
<dbReference type="InterPro" id="IPR011989">
    <property type="entry name" value="ARM-like"/>
</dbReference>
<proteinExistence type="predicted"/>
<dbReference type="EMBL" id="UINC01025575">
    <property type="protein sequence ID" value="SVB01393.1"/>
    <property type="molecule type" value="Genomic_DNA"/>
</dbReference>
<evidence type="ECO:0000313" key="2">
    <source>
        <dbReference type="EMBL" id="SVB01393.1"/>
    </source>
</evidence>
<dbReference type="Gene3D" id="1.25.10.10">
    <property type="entry name" value="Leucine-rich Repeat Variant"/>
    <property type="match status" value="1"/>
</dbReference>
<feature type="non-terminal residue" evidence="2">
    <location>
        <position position="1"/>
    </location>
</feature>
<dbReference type="InterPro" id="IPR011042">
    <property type="entry name" value="6-blade_b-propeller_TolB-like"/>
</dbReference>
<dbReference type="AlphaFoldDB" id="A0A382AK69"/>
<dbReference type="SUPFAM" id="SSF101898">
    <property type="entry name" value="NHL repeat"/>
    <property type="match status" value="1"/>
</dbReference>
<name>A0A382AK69_9ZZZZ</name>
<dbReference type="InterPro" id="IPR055557">
    <property type="entry name" value="DUF7133"/>
</dbReference>
<dbReference type="SUPFAM" id="SSF48371">
    <property type="entry name" value="ARM repeat"/>
    <property type="match status" value="1"/>
</dbReference>
<dbReference type="NCBIfam" id="TIGR02604">
    <property type="entry name" value="Piru_Ver_Nterm"/>
    <property type="match status" value="1"/>
</dbReference>
<dbReference type="PANTHER" id="PTHR33546:SF1">
    <property type="entry name" value="LARGE, MULTIFUNCTIONAL SECRETED PROTEIN"/>
    <property type="match status" value="1"/>
</dbReference>
<feature type="domain" description="DUF7133" evidence="1">
    <location>
        <begin position="33"/>
        <end position="329"/>
    </location>
</feature>
<dbReference type="PANTHER" id="PTHR33546">
    <property type="entry name" value="LARGE, MULTIFUNCTIONAL SECRETED PROTEIN-RELATED"/>
    <property type="match status" value="1"/>
</dbReference>
<dbReference type="Pfam" id="PF23500">
    <property type="entry name" value="DUF7133"/>
    <property type="match status" value="1"/>
</dbReference>
<reference evidence="2" key="1">
    <citation type="submission" date="2018-05" db="EMBL/GenBank/DDBJ databases">
        <authorList>
            <person name="Lanie J.A."/>
            <person name="Ng W.-L."/>
            <person name="Kazmierczak K.M."/>
            <person name="Andrzejewski T.M."/>
            <person name="Davidsen T.M."/>
            <person name="Wayne K.J."/>
            <person name="Tettelin H."/>
            <person name="Glass J.I."/>
            <person name="Rusch D."/>
            <person name="Podicherti R."/>
            <person name="Tsui H.-C.T."/>
            <person name="Winkler M.E."/>
        </authorList>
    </citation>
    <scope>NUCLEOTIDE SEQUENCE</scope>
</reference>
<evidence type="ECO:0000259" key="1">
    <source>
        <dbReference type="Pfam" id="PF23500"/>
    </source>
</evidence>
<feature type="non-terminal residue" evidence="2">
    <location>
        <position position="774"/>
    </location>
</feature>
<accession>A0A382AK69</accession>
<dbReference type="InterPro" id="IPR016024">
    <property type="entry name" value="ARM-type_fold"/>
</dbReference>